<dbReference type="Pfam" id="PF05485">
    <property type="entry name" value="THAP"/>
    <property type="match status" value="1"/>
</dbReference>
<evidence type="ECO:0000256" key="3">
    <source>
        <dbReference type="ARBA" id="ARBA00022833"/>
    </source>
</evidence>
<keyword evidence="1" id="KW-0479">Metal-binding</keyword>
<evidence type="ECO:0000256" key="2">
    <source>
        <dbReference type="ARBA" id="ARBA00022771"/>
    </source>
</evidence>
<dbReference type="Ensembl" id="ENSGMOT00000013358.2">
    <property type="protein sequence ID" value="ENSGMOP00000013011.2"/>
    <property type="gene ID" value="ENSGMOG00000012152.2"/>
</dbReference>
<name>A0A8C5F7I9_GADMO</name>
<evidence type="ECO:0000256" key="6">
    <source>
        <dbReference type="SAM" id="MobiDB-lite"/>
    </source>
</evidence>
<accession>A0A8C5F7I9</accession>
<dbReference type="AlphaFoldDB" id="A0A8C5F7I9"/>
<reference evidence="8" key="2">
    <citation type="submission" date="2025-09" db="UniProtKB">
        <authorList>
            <consortium name="Ensembl"/>
        </authorList>
    </citation>
    <scope>IDENTIFICATION</scope>
</reference>
<organism evidence="8 9">
    <name type="scientific">Gadus morhua</name>
    <name type="common">Atlantic cod</name>
    <dbReference type="NCBI Taxonomy" id="8049"/>
    <lineage>
        <taxon>Eukaryota</taxon>
        <taxon>Metazoa</taxon>
        <taxon>Chordata</taxon>
        <taxon>Craniata</taxon>
        <taxon>Vertebrata</taxon>
        <taxon>Euteleostomi</taxon>
        <taxon>Actinopterygii</taxon>
        <taxon>Neopterygii</taxon>
        <taxon>Teleostei</taxon>
        <taxon>Neoteleostei</taxon>
        <taxon>Acanthomorphata</taxon>
        <taxon>Zeiogadaria</taxon>
        <taxon>Gadariae</taxon>
        <taxon>Gadiformes</taxon>
        <taxon>Gadoidei</taxon>
        <taxon>Gadidae</taxon>
        <taxon>Gadus</taxon>
    </lineage>
</organism>
<protein>
    <submittedName>
        <fullName evidence="8">THAP domain containing 12a</fullName>
    </submittedName>
</protein>
<dbReference type="PANTHER" id="PTHR46289">
    <property type="entry name" value="52 KDA REPRESSOR OF THE INHIBITOR OF THE PROTEIN KINASE-LIKE PROTEIN-RELATED"/>
    <property type="match status" value="1"/>
</dbReference>
<evidence type="ECO:0000256" key="5">
    <source>
        <dbReference type="PROSITE-ProRule" id="PRU00309"/>
    </source>
</evidence>
<dbReference type="InterPro" id="IPR025398">
    <property type="entry name" value="DUF4371"/>
</dbReference>
<dbReference type="PROSITE" id="PS50950">
    <property type="entry name" value="ZF_THAP"/>
    <property type="match status" value="1"/>
</dbReference>
<keyword evidence="2 5" id="KW-0863">Zinc-finger</keyword>
<dbReference type="SUPFAM" id="SSF57716">
    <property type="entry name" value="Glucocorticoid receptor-like (DNA-binding domain)"/>
    <property type="match status" value="1"/>
</dbReference>
<dbReference type="GO" id="GO:0008270">
    <property type="term" value="F:zinc ion binding"/>
    <property type="evidence" value="ECO:0007669"/>
    <property type="project" value="UniProtKB-KW"/>
</dbReference>
<dbReference type="Pfam" id="PF14291">
    <property type="entry name" value="DUF4371"/>
    <property type="match status" value="1"/>
</dbReference>
<evidence type="ECO:0000259" key="7">
    <source>
        <dbReference type="PROSITE" id="PS50950"/>
    </source>
</evidence>
<dbReference type="GeneTree" id="ENSGT00530000063516"/>
<evidence type="ECO:0000256" key="4">
    <source>
        <dbReference type="ARBA" id="ARBA00023125"/>
    </source>
</evidence>
<feature type="region of interest" description="Disordered" evidence="6">
    <location>
        <begin position="113"/>
        <end position="136"/>
    </location>
</feature>
<dbReference type="Proteomes" id="UP000694546">
    <property type="component" value="Chromosome 7"/>
</dbReference>
<dbReference type="InterPro" id="IPR052958">
    <property type="entry name" value="IFN-induced_PKR_regulator"/>
</dbReference>
<reference evidence="8" key="1">
    <citation type="submission" date="2025-08" db="UniProtKB">
        <authorList>
            <consortium name="Ensembl"/>
        </authorList>
    </citation>
    <scope>IDENTIFICATION</scope>
</reference>
<feature type="domain" description="THAP-type" evidence="7">
    <location>
        <begin position="1"/>
        <end position="87"/>
    </location>
</feature>
<dbReference type="GO" id="GO:0003677">
    <property type="term" value="F:DNA binding"/>
    <property type="evidence" value="ECO:0007669"/>
    <property type="project" value="UniProtKB-UniRule"/>
</dbReference>
<sequence>MQYFCVAPNCATKKSNQHPLFRFPKDAERCKQWVDKCNHEDLNDKSPEQLYRYYRLCVKHFDPSSYDSNATEYLSTVLKDDAIPSIFDVPSQPNSTQLKRNKAMAEIAERDIQMRKKVKKSQTETTTDPPEPSEEEGYKEYLKALFELLVLLGEQNIPVGGSLDTKKESMTSSNFVELLDYRMNAGEEALKKRWAEDKDGNLPTRLTELIDVCEKCVRSELLEEVGQNGFFSLITDEVVVISDEWHLPVFLRYVDKKNSQQEIFLGFLNFEDEGDSVAGKLLSELTEKWGVKMEQCRAQSHSCSATHFSQVKDVVAKLKEQYPKAVITPRSTCPLNISLANTLGLTGVQLVMSTFKKIHSFFTDSTALQLELENAIAIFYPYKEEKANELKELCHTAWTTSGEAFEVAVDIIESLLLCVDSVHDNEDMRWNDQVIQDALEISKALADFEFIMSLVVLKSTLSLTRAFGANLQGSAEEAHFAADNFESVLQSVLEVAANIDVYHEFWYDEAVNLANAMEVPIRAPRCFTKRQGLAPGVTVLPDHYYKEHVSAPVLRHVVDELKELFGDEHLKALGSQSLIPGLRSKKAGEETEEGNLQMYKDDIPNAGTLSAELHCWWVKWKGPRGKGEALPESLGETLGLADLKFFPNVLAVLRLLGILPTLPLEEDCGLAYRRYRRYIKNTPDHCRSKSLALLNVNIDVNHDLDAMVQAYMKAYPEKEKEKEKNKEPEKSTEPETEKL</sequence>
<keyword evidence="4 5" id="KW-0238">DNA-binding</keyword>
<evidence type="ECO:0000256" key="1">
    <source>
        <dbReference type="ARBA" id="ARBA00022723"/>
    </source>
</evidence>
<dbReference type="OMA" id="FLNFEGD"/>
<gene>
    <name evidence="8" type="primary">THAP12</name>
    <name evidence="8" type="synonym">thap12a</name>
</gene>
<evidence type="ECO:0000313" key="9">
    <source>
        <dbReference type="Proteomes" id="UP000694546"/>
    </source>
</evidence>
<dbReference type="InterPro" id="IPR006612">
    <property type="entry name" value="THAP_Znf"/>
</dbReference>
<feature type="region of interest" description="Disordered" evidence="6">
    <location>
        <begin position="715"/>
        <end position="739"/>
    </location>
</feature>
<keyword evidence="9" id="KW-1185">Reference proteome</keyword>
<dbReference type="SMART" id="SM00692">
    <property type="entry name" value="DM3"/>
    <property type="match status" value="1"/>
</dbReference>
<dbReference type="OrthoDB" id="7683421at2759"/>
<evidence type="ECO:0000313" key="8">
    <source>
        <dbReference type="Ensembl" id="ENSGMOP00000013011.2"/>
    </source>
</evidence>
<keyword evidence="3" id="KW-0862">Zinc</keyword>
<dbReference type="SMART" id="SM00980">
    <property type="entry name" value="THAP"/>
    <property type="match status" value="1"/>
</dbReference>
<dbReference type="PANTHER" id="PTHR46289:SF13">
    <property type="entry name" value="52 KDA REPRESSOR OF THE INHIBITOR OF THE PROTEIN KINASE-RELATED"/>
    <property type="match status" value="1"/>
</dbReference>
<proteinExistence type="predicted"/>